<protein>
    <submittedName>
        <fullName evidence="1">Uncharacterized protein</fullName>
    </submittedName>
</protein>
<dbReference type="Proteomes" id="UP000814033">
    <property type="component" value="Unassembled WGS sequence"/>
</dbReference>
<comment type="caution">
    <text evidence="1">The sequence shown here is derived from an EMBL/GenBank/DDBJ whole genome shotgun (WGS) entry which is preliminary data.</text>
</comment>
<sequence>MPPSSSRSLVSARAPLVVCTDAPVVALQQCERARDSDSAAPVSTSGSFQHHHVLATSKSQGRPRPTPATPSAHPIPVRRHFPTMRSRLLQAAPAPSTIRRMTKVPCRCRASVISIASVPRSPHGTFIDAVVRMCSASDCVGHTYVGRTRGRMHGIKIGTTGVLGPLKFEYPMHRQRTSSRHPSSPFARLFQDPSIIFDPADNLLCWRQYQQRDRALGGHRHPRSTFSAGVVGRCGKKPAGRESAGLGAPPPTPYRSSFPLPSRTTLRPSCVRSAVPRASRQRRWPPWLLSIRHRSDRTAFKTFLRTTSSPTARLCAWLTRRTLDAGGRVSHQTSAEEPNTPAADAGNKCI</sequence>
<evidence type="ECO:0000313" key="2">
    <source>
        <dbReference type="Proteomes" id="UP000814033"/>
    </source>
</evidence>
<reference evidence="1" key="1">
    <citation type="submission" date="2021-02" db="EMBL/GenBank/DDBJ databases">
        <authorList>
            <consortium name="DOE Joint Genome Institute"/>
            <person name="Ahrendt S."/>
            <person name="Looney B.P."/>
            <person name="Miyauchi S."/>
            <person name="Morin E."/>
            <person name="Drula E."/>
            <person name="Courty P.E."/>
            <person name="Chicoki N."/>
            <person name="Fauchery L."/>
            <person name="Kohler A."/>
            <person name="Kuo A."/>
            <person name="Labutti K."/>
            <person name="Pangilinan J."/>
            <person name="Lipzen A."/>
            <person name="Riley R."/>
            <person name="Andreopoulos W."/>
            <person name="He G."/>
            <person name="Johnson J."/>
            <person name="Barry K.W."/>
            <person name="Grigoriev I.V."/>
            <person name="Nagy L."/>
            <person name="Hibbett D."/>
            <person name="Henrissat B."/>
            <person name="Matheny P.B."/>
            <person name="Labbe J."/>
            <person name="Martin F."/>
        </authorList>
    </citation>
    <scope>NUCLEOTIDE SEQUENCE</scope>
    <source>
        <strain evidence="1">FP105234-sp</strain>
    </source>
</reference>
<keyword evidence="2" id="KW-1185">Reference proteome</keyword>
<organism evidence="1 2">
    <name type="scientific">Auriscalpium vulgare</name>
    <dbReference type="NCBI Taxonomy" id="40419"/>
    <lineage>
        <taxon>Eukaryota</taxon>
        <taxon>Fungi</taxon>
        <taxon>Dikarya</taxon>
        <taxon>Basidiomycota</taxon>
        <taxon>Agaricomycotina</taxon>
        <taxon>Agaricomycetes</taxon>
        <taxon>Russulales</taxon>
        <taxon>Auriscalpiaceae</taxon>
        <taxon>Auriscalpium</taxon>
    </lineage>
</organism>
<name>A0ACB8S8W6_9AGAM</name>
<dbReference type="EMBL" id="MU275842">
    <property type="protein sequence ID" value="KAI0052933.1"/>
    <property type="molecule type" value="Genomic_DNA"/>
</dbReference>
<reference evidence="1" key="2">
    <citation type="journal article" date="2022" name="New Phytol.">
        <title>Evolutionary transition to the ectomycorrhizal habit in the genomes of a hyperdiverse lineage of mushroom-forming fungi.</title>
        <authorList>
            <person name="Looney B."/>
            <person name="Miyauchi S."/>
            <person name="Morin E."/>
            <person name="Drula E."/>
            <person name="Courty P.E."/>
            <person name="Kohler A."/>
            <person name="Kuo A."/>
            <person name="LaButti K."/>
            <person name="Pangilinan J."/>
            <person name="Lipzen A."/>
            <person name="Riley R."/>
            <person name="Andreopoulos W."/>
            <person name="He G."/>
            <person name="Johnson J."/>
            <person name="Nolan M."/>
            <person name="Tritt A."/>
            <person name="Barry K.W."/>
            <person name="Grigoriev I.V."/>
            <person name="Nagy L.G."/>
            <person name="Hibbett D."/>
            <person name="Henrissat B."/>
            <person name="Matheny P.B."/>
            <person name="Labbe J."/>
            <person name="Martin F.M."/>
        </authorList>
    </citation>
    <scope>NUCLEOTIDE SEQUENCE</scope>
    <source>
        <strain evidence="1">FP105234-sp</strain>
    </source>
</reference>
<evidence type="ECO:0000313" key="1">
    <source>
        <dbReference type="EMBL" id="KAI0052933.1"/>
    </source>
</evidence>
<gene>
    <name evidence="1" type="ORF">FA95DRAFT_1674661</name>
</gene>
<accession>A0ACB8S8W6</accession>
<proteinExistence type="predicted"/>